<dbReference type="RefSeq" id="WP_169433665.1">
    <property type="nucleotide sequence ID" value="NZ_CP051685.1"/>
</dbReference>
<protein>
    <recommendedName>
        <fullName evidence="5">Lipoprotein</fullName>
    </recommendedName>
</protein>
<sequence>MRKLLHYQAVLVVLAACAACSSQAQTPPQTAPSAKPVRGADPAPAGATRARIQSLVGTASCASDAECRSMPLGAKACGGPESYLAWSTRSTKESELGALAERYKAQRQAENQASGMMSDCRFLPDPGAICRAGTCQLGEGKSNAS</sequence>
<organism evidence="3 4">
    <name type="scientific">Massilia forsythiae</name>
    <dbReference type="NCBI Taxonomy" id="2728020"/>
    <lineage>
        <taxon>Bacteria</taxon>
        <taxon>Pseudomonadati</taxon>
        <taxon>Pseudomonadota</taxon>
        <taxon>Betaproteobacteria</taxon>
        <taxon>Burkholderiales</taxon>
        <taxon>Oxalobacteraceae</taxon>
        <taxon>Telluria group</taxon>
        <taxon>Massilia</taxon>
    </lineage>
</organism>
<reference evidence="3 4" key="1">
    <citation type="submission" date="2020-04" db="EMBL/GenBank/DDBJ databases">
        <title>Genome sequencing of novel species.</title>
        <authorList>
            <person name="Heo J."/>
            <person name="Kim S.-J."/>
            <person name="Kim J.-S."/>
            <person name="Hong S.-B."/>
            <person name="Kwon S.-W."/>
        </authorList>
    </citation>
    <scope>NUCLEOTIDE SEQUENCE [LARGE SCALE GENOMIC DNA]</scope>
    <source>
        <strain evidence="3 4">GN2-R2</strain>
    </source>
</reference>
<keyword evidence="4" id="KW-1185">Reference proteome</keyword>
<evidence type="ECO:0000256" key="1">
    <source>
        <dbReference type="SAM" id="MobiDB-lite"/>
    </source>
</evidence>
<feature type="chain" id="PRO_5031031700" description="Lipoprotein" evidence="2">
    <location>
        <begin position="25"/>
        <end position="145"/>
    </location>
</feature>
<evidence type="ECO:0008006" key="5">
    <source>
        <dbReference type="Google" id="ProtNLM"/>
    </source>
</evidence>
<accession>A0A7Z2ZQU4</accession>
<dbReference type="Proteomes" id="UP000502415">
    <property type="component" value="Chromosome"/>
</dbReference>
<feature type="signal peptide" evidence="2">
    <location>
        <begin position="1"/>
        <end position="24"/>
    </location>
</feature>
<dbReference type="PROSITE" id="PS51257">
    <property type="entry name" value="PROKAR_LIPOPROTEIN"/>
    <property type="match status" value="1"/>
</dbReference>
<evidence type="ECO:0000313" key="4">
    <source>
        <dbReference type="Proteomes" id="UP000502415"/>
    </source>
</evidence>
<name>A0A7Z2ZQU4_9BURK</name>
<dbReference type="AlphaFoldDB" id="A0A7Z2ZQU4"/>
<feature type="region of interest" description="Disordered" evidence="1">
    <location>
        <begin position="25"/>
        <end position="48"/>
    </location>
</feature>
<evidence type="ECO:0000313" key="3">
    <source>
        <dbReference type="EMBL" id="QJD98767.1"/>
    </source>
</evidence>
<dbReference type="KEGG" id="mfy:HH212_00855"/>
<evidence type="ECO:0000256" key="2">
    <source>
        <dbReference type="SAM" id="SignalP"/>
    </source>
</evidence>
<gene>
    <name evidence="3" type="ORF">HH212_00855</name>
</gene>
<proteinExistence type="predicted"/>
<keyword evidence="2" id="KW-0732">Signal</keyword>
<dbReference type="EMBL" id="CP051685">
    <property type="protein sequence ID" value="QJD98767.1"/>
    <property type="molecule type" value="Genomic_DNA"/>
</dbReference>